<dbReference type="RefSeq" id="WP_012240969.1">
    <property type="nucleotide sequence ID" value="NC_010162.1"/>
</dbReference>
<dbReference type="AlphaFoldDB" id="A9FTH2"/>
<dbReference type="Proteomes" id="UP000002139">
    <property type="component" value="Chromosome"/>
</dbReference>
<gene>
    <name evidence="1" type="ordered locus">sce8360</name>
</gene>
<dbReference type="BioCyc" id="SCEL448385:SCE_RS42835-MONOMER"/>
<organism evidence="1 2">
    <name type="scientific">Sorangium cellulosum (strain So ce56)</name>
    <name type="common">Polyangium cellulosum (strain So ce56)</name>
    <dbReference type="NCBI Taxonomy" id="448385"/>
    <lineage>
        <taxon>Bacteria</taxon>
        <taxon>Pseudomonadati</taxon>
        <taxon>Myxococcota</taxon>
        <taxon>Polyangia</taxon>
        <taxon>Polyangiales</taxon>
        <taxon>Polyangiaceae</taxon>
        <taxon>Sorangium</taxon>
    </lineage>
</organism>
<dbReference type="KEGG" id="scl:sce8360"/>
<dbReference type="HOGENOM" id="CLU_581243_0_0_7"/>
<accession>A9FTH2</accession>
<name>A9FTH2_SORC5</name>
<dbReference type="EMBL" id="AM746676">
    <property type="protein sequence ID" value="CAN98530.1"/>
    <property type="molecule type" value="Genomic_DNA"/>
</dbReference>
<evidence type="ECO:0000313" key="2">
    <source>
        <dbReference type="Proteomes" id="UP000002139"/>
    </source>
</evidence>
<sequence length="470" mass="51526">MPTIKQYVNLPAAATGVNGPVRQLRVTPNQVPNVAPGDRVDWWIEPDPGNESLAFQSLTERTRLAHGAAPGVTVGLGHHFDNTLTFTHIGGDKYTIKASRDGQRAQFLATDEFQTWRKLYYTVWYSGAQTLSTYNNIDPRFVGEFARHFIELERRAVLPALATVDSARVDFQSLSQQAASSPTFDWPFMNGGPNALLNLRVGGAPPGGGTLTDKPLHMAFLLVPNCYYTQLQRHAFPTANNAVGSVTTFRTVWRDPMNGNNFMWTAQASWPAAGATDVRAYFTFTPGSPNRVNWNLTTLPGLTAHLATPGNTYNLTFSFIWKSSINGYSWGNFCVVGCTGPGRSETAVLGTFVHEMGHGIGQTVRQEPQYSAAGVALATQLANPRWYTDQFGGQGPHCNTNAGLTPDPSTTSGQRYDWWPALGAGRLCTIYHAGHSNRDDGVFCPVCAPRIRRVRLDTPAQTSRSWNHFG</sequence>
<evidence type="ECO:0000313" key="1">
    <source>
        <dbReference type="EMBL" id="CAN98530.1"/>
    </source>
</evidence>
<reference evidence="1 2" key="1">
    <citation type="journal article" date="2007" name="Nat. Biotechnol.">
        <title>Complete genome sequence of the myxobacterium Sorangium cellulosum.</title>
        <authorList>
            <person name="Schneiker S."/>
            <person name="Perlova O."/>
            <person name="Kaiser O."/>
            <person name="Gerth K."/>
            <person name="Alici A."/>
            <person name="Altmeyer M.O."/>
            <person name="Bartels D."/>
            <person name="Bekel T."/>
            <person name="Beyer S."/>
            <person name="Bode E."/>
            <person name="Bode H.B."/>
            <person name="Bolten C.J."/>
            <person name="Choudhuri J.V."/>
            <person name="Doss S."/>
            <person name="Elnakady Y.A."/>
            <person name="Frank B."/>
            <person name="Gaigalat L."/>
            <person name="Goesmann A."/>
            <person name="Groeger C."/>
            <person name="Gross F."/>
            <person name="Jelsbak L."/>
            <person name="Jelsbak L."/>
            <person name="Kalinowski J."/>
            <person name="Kegler C."/>
            <person name="Knauber T."/>
            <person name="Konietzny S."/>
            <person name="Kopp M."/>
            <person name="Krause L."/>
            <person name="Krug D."/>
            <person name="Linke B."/>
            <person name="Mahmud T."/>
            <person name="Martinez-Arias R."/>
            <person name="McHardy A.C."/>
            <person name="Merai M."/>
            <person name="Meyer F."/>
            <person name="Mormann S."/>
            <person name="Munoz-Dorado J."/>
            <person name="Perez J."/>
            <person name="Pradella S."/>
            <person name="Rachid S."/>
            <person name="Raddatz G."/>
            <person name="Rosenau F."/>
            <person name="Rueckert C."/>
            <person name="Sasse F."/>
            <person name="Scharfe M."/>
            <person name="Schuster S.C."/>
            <person name="Suen G."/>
            <person name="Treuner-Lange A."/>
            <person name="Velicer G.J."/>
            <person name="Vorholter F.-J."/>
            <person name="Weissman K.J."/>
            <person name="Welch R.D."/>
            <person name="Wenzel S.C."/>
            <person name="Whitworth D.E."/>
            <person name="Wilhelm S."/>
            <person name="Wittmann C."/>
            <person name="Bloecker H."/>
            <person name="Puehler A."/>
            <person name="Mueller R."/>
        </authorList>
    </citation>
    <scope>NUCLEOTIDE SEQUENCE [LARGE SCALE GENOMIC DNA]</scope>
    <source>
        <strain evidence="2">So ce56</strain>
    </source>
</reference>
<keyword evidence="2" id="KW-1185">Reference proteome</keyword>
<protein>
    <submittedName>
        <fullName evidence="1">Uncharacterized protein</fullName>
    </submittedName>
</protein>
<proteinExistence type="predicted"/>
<dbReference type="STRING" id="448385.sce8360"/>
<dbReference type="OrthoDB" id="733404at2"/>